<protein>
    <submittedName>
        <fullName evidence="1">Uncharacterized protein</fullName>
    </submittedName>
</protein>
<dbReference type="InterPro" id="IPR022227">
    <property type="entry name" value="DUF3754"/>
</dbReference>
<dbReference type="PANTHER" id="PTHR33645:SF2">
    <property type="entry name" value="FAMILY PROTEIN, PUTATIVE (DUF3754)-RELATED"/>
    <property type="match status" value="1"/>
</dbReference>
<gene>
    <name evidence="1" type="ORF">HKI87_05g38880</name>
</gene>
<name>A0AAX4P823_9CHLO</name>
<accession>A0AAX4P823</accession>
<dbReference type="Pfam" id="PF12576">
    <property type="entry name" value="DUF3754"/>
    <property type="match status" value="1"/>
</dbReference>
<reference evidence="1 2" key="1">
    <citation type="submission" date="2024-03" db="EMBL/GenBank/DDBJ databases">
        <title>Complete genome sequence of the green alga Chloropicon roscoffensis RCC1871.</title>
        <authorList>
            <person name="Lemieux C."/>
            <person name="Pombert J.-F."/>
            <person name="Otis C."/>
            <person name="Turmel M."/>
        </authorList>
    </citation>
    <scope>NUCLEOTIDE SEQUENCE [LARGE SCALE GENOMIC DNA]</scope>
    <source>
        <strain evidence="1 2">RCC1871</strain>
    </source>
</reference>
<dbReference type="Proteomes" id="UP001472866">
    <property type="component" value="Chromosome 05"/>
</dbReference>
<dbReference type="AlphaFoldDB" id="A0AAX4P823"/>
<dbReference type="PANTHER" id="PTHR33645">
    <property type="entry name" value="AMINOPEPTIDASE (DUF3754)"/>
    <property type="match status" value="1"/>
</dbReference>
<evidence type="ECO:0000313" key="2">
    <source>
        <dbReference type="Proteomes" id="UP001472866"/>
    </source>
</evidence>
<keyword evidence="2" id="KW-1185">Reference proteome</keyword>
<evidence type="ECO:0000313" key="1">
    <source>
        <dbReference type="EMBL" id="WZN62352.1"/>
    </source>
</evidence>
<sequence>MAVAAASRAVERTVVARLDRHVGASGADLVEKLGLGIREEVGEESSRIAPIFAAVSMVVESEFRRQVAEMATDDLVSSPSCHSLLQLMRAARYIPLSPREIETSRALNERDYLAQTFIKVNTRALGDLPPGFKDLALAEEDLADREDGRIYSRALVWFKGVEVERRRGRLLLEKLDFIQCASISTILDPLGGRQLWRLVARILGQAQAGDPSSVIQDESDSRSVDAVSPQEAFESPGHLLRWPLNREGSILGETELADPNFRRIFLLFNAAGDGGDVGDVGDVGVEMHTFEDIPWASLRLIFPKRSLAFRPLEVVRLDLLSLAALVVGLARWRFVDTSEASTAAKFLEDSYFNLSVAVAGLAVLGRIGFSWFRALTTYELKMSRLVNERGGRTTARGAALDRLSREAADERSKEILLAWSVLLMQGPAGEGELRGRVEKFLVGALSRDDVLFDEGGEAMAEMEALGLAERLEGGQLRAATPKDALDRLRSRWLDVFEERIL</sequence>
<proteinExistence type="predicted"/>
<dbReference type="EMBL" id="CP151505">
    <property type="protein sequence ID" value="WZN62352.1"/>
    <property type="molecule type" value="Genomic_DNA"/>
</dbReference>
<organism evidence="1 2">
    <name type="scientific">Chloropicon roscoffensis</name>
    <dbReference type="NCBI Taxonomy" id="1461544"/>
    <lineage>
        <taxon>Eukaryota</taxon>
        <taxon>Viridiplantae</taxon>
        <taxon>Chlorophyta</taxon>
        <taxon>Chloropicophyceae</taxon>
        <taxon>Chloropicales</taxon>
        <taxon>Chloropicaceae</taxon>
        <taxon>Chloropicon</taxon>
    </lineage>
</organism>